<dbReference type="OrthoDB" id="7278324at2"/>
<dbReference type="AlphaFoldDB" id="A0A154VYX9"/>
<evidence type="ECO:0000313" key="1">
    <source>
        <dbReference type="EMBL" id="KZD06448.1"/>
    </source>
</evidence>
<protein>
    <submittedName>
        <fullName evidence="1">Uncharacterized protein</fullName>
    </submittedName>
</protein>
<dbReference type="STRING" id="580166.AUP43_10675"/>
<reference evidence="1 2" key="1">
    <citation type="submission" date="2015-12" db="EMBL/GenBank/DDBJ databases">
        <title>Genome sequence of Oceanibaculum pacificum MCCC 1A02656.</title>
        <authorList>
            <person name="Lu L."/>
            <person name="Lai Q."/>
            <person name="Shao Z."/>
            <person name="Qian P."/>
        </authorList>
    </citation>
    <scope>NUCLEOTIDE SEQUENCE [LARGE SCALE GENOMIC DNA]</scope>
    <source>
        <strain evidence="1 2">MCCC 1A02656</strain>
    </source>
</reference>
<comment type="caution">
    <text evidence="1">The sequence shown here is derived from an EMBL/GenBank/DDBJ whole genome shotgun (WGS) entry which is preliminary data.</text>
</comment>
<accession>A0A154VYX9</accession>
<dbReference type="RefSeq" id="WP_067557420.1">
    <property type="nucleotide sequence ID" value="NZ_LPXN01000121.1"/>
</dbReference>
<proteinExistence type="predicted"/>
<dbReference type="EMBL" id="LPXN01000121">
    <property type="protein sequence ID" value="KZD06448.1"/>
    <property type="molecule type" value="Genomic_DNA"/>
</dbReference>
<dbReference type="Proteomes" id="UP000076400">
    <property type="component" value="Unassembled WGS sequence"/>
</dbReference>
<name>A0A154VYX9_9PROT</name>
<sequence>MQILADSIGQLTVANGVLRVQLIQTGPDGQPREAGVLTIPAAQAAPFANQLARGVTELADKVKSRQEETMAEAAMKKLAN</sequence>
<evidence type="ECO:0000313" key="2">
    <source>
        <dbReference type="Proteomes" id="UP000076400"/>
    </source>
</evidence>
<keyword evidence="2" id="KW-1185">Reference proteome</keyword>
<gene>
    <name evidence="1" type="ORF">AUP43_10675</name>
</gene>
<organism evidence="1 2">
    <name type="scientific">Oceanibaculum pacificum</name>
    <dbReference type="NCBI Taxonomy" id="580166"/>
    <lineage>
        <taxon>Bacteria</taxon>
        <taxon>Pseudomonadati</taxon>
        <taxon>Pseudomonadota</taxon>
        <taxon>Alphaproteobacteria</taxon>
        <taxon>Rhodospirillales</taxon>
        <taxon>Oceanibaculaceae</taxon>
        <taxon>Oceanibaculum</taxon>
    </lineage>
</organism>